<reference evidence="7" key="1">
    <citation type="submission" date="2022-03" db="EMBL/GenBank/DDBJ databases">
        <authorList>
            <person name="Martin C."/>
        </authorList>
    </citation>
    <scope>NUCLEOTIDE SEQUENCE</scope>
</reference>
<evidence type="ECO:0000256" key="4">
    <source>
        <dbReference type="ARBA" id="ARBA00074355"/>
    </source>
</evidence>
<dbReference type="FunFam" id="3.30.420.40:FF:000101">
    <property type="entry name" value="FGGY carbohydrate kinase domain-containing protein"/>
    <property type="match status" value="1"/>
</dbReference>
<evidence type="ECO:0000259" key="5">
    <source>
        <dbReference type="Pfam" id="PF00370"/>
    </source>
</evidence>
<dbReference type="InterPro" id="IPR000577">
    <property type="entry name" value="Carb_kinase_FGGY"/>
</dbReference>
<dbReference type="PANTHER" id="PTHR43435:SF4">
    <property type="entry name" value="FGGY CARBOHYDRATE KINASE DOMAIN-CONTAINING PROTEIN"/>
    <property type="match status" value="1"/>
</dbReference>
<keyword evidence="2" id="KW-0808">Transferase</keyword>
<dbReference type="GO" id="GO:0019321">
    <property type="term" value="P:pentose metabolic process"/>
    <property type="evidence" value="ECO:0007669"/>
    <property type="project" value="TreeGrafter"/>
</dbReference>
<sequence length="553" mass="59793">MSGADDTSPLYIGVDVGTRSVRAALFNKAGLSIKTSVKPITIWNPKPNFYEQSSDNIWASCCAAIKDACLGVSPDRVKGIGVDATCSLVVLDKNDQPLSVSPTGMKEQNVVMWMDHRAQEQAQRINLTNHDVLKYVGGAISLEMEPPKLLWLKENMNESCWNKAGSFFELPDFLTFKATGCTTRSLCSMVCKWSYCISEGDTSKQGWSDTFWQQIGLDDLAEANYAKIDQTILPPGTACGSGLSAKAAGEMGLNPGTPVATSIIDAHAGAIGCLGCDMSVLQSSEPYTNRLILISGTSMCHMVVNKNPVSVPGVWGPFYSAIIPGLWGHEGGQSATGKLIDHVIEGHAAYGELKELASERKQHAHDVLNSKLDEMASESNVELGQLTKQLHIWPDFHGNRSPIADPTLTGMISGLTLANGIPDLALLYLSCLQALAYGTRQIVEALTANGYSIDVVCMCGGLRKNKLFVMTHADVLGLPILLPEEEESVLLGSAILGAYASGDFPNLQTCMKTMGGRGKLVQPNATSTSFHEKKYRVFLKMLKDQLQYRAMME</sequence>
<dbReference type="CDD" id="cd07782">
    <property type="entry name" value="ASKHA_NBD_FGGY_D-RBK"/>
    <property type="match status" value="1"/>
</dbReference>
<proteinExistence type="inferred from homology"/>
<evidence type="ECO:0000259" key="6">
    <source>
        <dbReference type="Pfam" id="PF02782"/>
    </source>
</evidence>
<dbReference type="GO" id="GO:0005737">
    <property type="term" value="C:cytoplasm"/>
    <property type="evidence" value="ECO:0007669"/>
    <property type="project" value="TreeGrafter"/>
</dbReference>
<feature type="domain" description="Carbohydrate kinase FGGY N-terminal" evidence="5">
    <location>
        <begin position="10"/>
        <end position="272"/>
    </location>
</feature>
<dbReference type="AlphaFoldDB" id="A0A8S4N0W6"/>
<dbReference type="Gene3D" id="3.30.420.40">
    <property type="match status" value="1"/>
</dbReference>
<dbReference type="OrthoDB" id="203824at2759"/>
<accession>A0A8S4N0W6</accession>
<keyword evidence="3" id="KW-0418">Kinase</keyword>
<dbReference type="PIRSF" id="PIRSF000538">
    <property type="entry name" value="GlpK"/>
    <property type="match status" value="1"/>
</dbReference>
<feature type="domain" description="Carbohydrate kinase FGGY C-terminal" evidence="6">
    <location>
        <begin position="293"/>
        <end position="500"/>
    </location>
</feature>
<dbReference type="InterPro" id="IPR018484">
    <property type="entry name" value="FGGY_N"/>
</dbReference>
<dbReference type="PANTHER" id="PTHR43435">
    <property type="entry name" value="RIBULOKINASE"/>
    <property type="match status" value="1"/>
</dbReference>
<name>A0A8S4N0W6_OWEFU</name>
<dbReference type="GO" id="GO:0019150">
    <property type="term" value="F:D-ribulokinase activity"/>
    <property type="evidence" value="ECO:0007669"/>
    <property type="project" value="TreeGrafter"/>
</dbReference>
<dbReference type="Pfam" id="PF02782">
    <property type="entry name" value="FGGY_C"/>
    <property type="match status" value="1"/>
</dbReference>
<dbReference type="EMBL" id="CAIIXF020000001">
    <property type="protein sequence ID" value="CAH1774468.1"/>
    <property type="molecule type" value="Genomic_DNA"/>
</dbReference>
<dbReference type="SUPFAM" id="SSF53067">
    <property type="entry name" value="Actin-like ATPase domain"/>
    <property type="match status" value="2"/>
</dbReference>
<protein>
    <recommendedName>
        <fullName evidence="4">FGGY carbohydrate kinase domain-containing protein</fullName>
    </recommendedName>
</protein>
<dbReference type="Proteomes" id="UP000749559">
    <property type="component" value="Unassembled WGS sequence"/>
</dbReference>
<gene>
    <name evidence="7" type="ORF">OFUS_LOCUS1920</name>
</gene>
<evidence type="ECO:0000313" key="7">
    <source>
        <dbReference type="EMBL" id="CAH1774468.1"/>
    </source>
</evidence>
<keyword evidence="8" id="KW-1185">Reference proteome</keyword>
<comment type="caution">
    <text evidence="7">The sequence shown here is derived from an EMBL/GenBank/DDBJ whole genome shotgun (WGS) entry which is preliminary data.</text>
</comment>
<comment type="similarity">
    <text evidence="1">Belongs to the FGGY kinase family.</text>
</comment>
<dbReference type="InterPro" id="IPR043129">
    <property type="entry name" value="ATPase_NBD"/>
</dbReference>
<evidence type="ECO:0000256" key="3">
    <source>
        <dbReference type="ARBA" id="ARBA00022777"/>
    </source>
</evidence>
<organism evidence="7 8">
    <name type="scientific">Owenia fusiformis</name>
    <name type="common">Polychaete worm</name>
    <dbReference type="NCBI Taxonomy" id="6347"/>
    <lineage>
        <taxon>Eukaryota</taxon>
        <taxon>Metazoa</taxon>
        <taxon>Spiralia</taxon>
        <taxon>Lophotrochozoa</taxon>
        <taxon>Annelida</taxon>
        <taxon>Polychaeta</taxon>
        <taxon>Sedentaria</taxon>
        <taxon>Canalipalpata</taxon>
        <taxon>Sabellida</taxon>
        <taxon>Oweniida</taxon>
        <taxon>Oweniidae</taxon>
        <taxon>Owenia</taxon>
    </lineage>
</organism>
<evidence type="ECO:0000256" key="2">
    <source>
        <dbReference type="ARBA" id="ARBA00022679"/>
    </source>
</evidence>
<evidence type="ECO:0000256" key="1">
    <source>
        <dbReference type="ARBA" id="ARBA00009156"/>
    </source>
</evidence>
<dbReference type="Pfam" id="PF00370">
    <property type="entry name" value="FGGY_N"/>
    <property type="match status" value="1"/>
</dbReference>
<dbReference type="Gene3D" id="1.20.58.2240">
    <property type="match status" value="1"/>
</dbReference>
<dbReference type="InterPro" id="IPR018485">
    <property type="entry name" value="FGGY_C"/>
</dbReference>
<dbReference type="InterPro" id="IPR006003">
    <property type="entry name" value="FGGY_RbtK-like"/>
</dbReference>
<evidence type="ECO:0000313" key="8">
    <source>
        <dbReference type="Proteomes" id="UP000749559"/>
    </source>
</evidence>
<dbReference type="NCBIfam" id="TIGR01315">
    <property type="entry name" value="5C_CHO_kinase"/>
    <property type="match status" value="1"/>
</dbReference>